<feature type="region of interest" description="Disordered" evidence="1">
    <location>
        <begin position="1"/>
        <end position="22"/>
    </location>
</feature>
<dbReference type="AlphaFoldDB" id="A0A2C9W2J0"/>
<gene>
    <name evidence="2" type="ORF">MANES_04G098000</name>
</gene>
<name>A0A2C9W2J0_MANES</name>
<reference evidence="2" key="1">
    <citation type="submission" date="2016-02" db="EMBL/GenBank/DDBJ databases">
        <title>WGS assembly of Manihot esculenta.</title>
        <authorList>
            <person name="Bredeson J.V."/>
            <person name="Prochnik S.E."/>
            <person name="Lyons J.B."/>
            <person name="Schmutz J."/>
            <person name="Grimwood J."/>
            <person name="Vrebalov J."/>
            <person name="Bart R.S."/>
            <person name="Amuge T."/>
            <person name="Ferguson M.E."/>
            <person name="Green R."/>
            <person name="Putnam N."/>
            <person name="Stites J."/>
            <person name="Rounsley S."/>
            <person name="Rokhsar D.S."/>
        </authorList>
    </citation>
    <scope>NUCLEOTIDE SEQUENCE [LARGE SCALE GENOMIC DNA]</scope>
    <source>
        <tissue evidence="2">Leaf</tissue>
    </source>
</reference>
<protein>
    <submittedName>
        <fullName evidence="2">Uncharacterized protein</fullName>
    </submittedName>
</protein>
<proteinExistence type="predicted"/>
<dbReference type="EMBL" id="CM004390">
    <property type="protein sequence ID" value="OAY52622.1"/>
    <property type="molecule type" value="Genomic_DNA"/>
</dbReference>
<evidence type="ECO:0000313" key="2">
    <source>
        <dbReference type="EMBL" id="OAY52622.1"/>
    </source>
</evidence>
<organism evidence="2">
    <name type="scientific">Manihot esculenta</name>
    <name type="common">Cassava</name>
    <name type="synonym">Jatropha manihot</name>
    <dbReference type="NCBI Taxonomy" id="3983"/>
    <lineage>
        <taxon>Eukaryota</taxon>
        <taxon>Viridiplantae</taxon>
        <taxon>Streptophyta</taxon>
        <taxon>Embryophyta</taxon>
        <taxon>Tracheophyta</taxon>
        <taxon>Spermatophyta</taxon>
        <taxon>Magnoliopsida</taxon>
        <taxon>eudicotyledons</taxon>
        <taxon>Gunneridae</taxon>
        <taxon>Pentapetalae</taxon>
        <taxon>rosids</taxon>
        <taxon>fabids</taxon>
        <taxon>Malpighiales</taxon>
        <taxon>Euphorbiaceae</taxon>
        <taxon>Crotonoideae</taxon>
        <taxon>Manihoteae</taxon>
        <taxon>Manihot</taxon>
    </lineage>
</organism>
<accession>A0A2C9W2J0</accession>
<sequence>MLFRTRHQEKRNRSAATEQGKRHGFEAYLTIGAVH</sequence>
<evidence type="ECO:0000256" key="1">
    <source>
        <dbReference type="SAM" id="MobiDB-lite"/>
    </source>
</evidence>
<feature type="compositionally biased region" description="Basic residues" evidence="1">
    <location>
        <begin position="1"/>
        <end position="10"/>
    </location>
</feature>